<dbReference type="PROSITE" id="PS50157">
    <property type="entry name" value="ZINC_FINGER_C2H2_2"/>
    <property type="match status" value="1"/>
</dbReference>
<dbReference type="AlphaFoldDB" id="A0A7T6XJ60"/>
<dbReference type="GO" id="GO:0003677">
    <property type="term" value="F:DNA binding"/>
    <property type="evidence" value="ECO:0007669"/>
    <property type="project" value="UniProtKB-KW"/>
</dbReference>
<evidence type="ECO:0000256" key="1">
    <source>
        <dbReference type="PROSITE-ProRule" id="PRU00042"/>
    </source>
</evidence>
<feature type="region of interest" description="Disordered" evidence="2">
    <location>
        <begin position="545"/>
        <end position="626"/>
    </location>
</feature>
<evidence type="ECO:0000256" key="2">
    <source>
        <dbReference type="SAM" id="MobiDB-lite"/>
    </source>
</evidence>
<evidence type="ECO:0000313" key="4">
    <source>
        <dbReference type="EMBL" id="QQK42099.1"/>
    </source>
</evidence>
<feature type="region of interest" description="Disordered" evidence="2">
    <location>
        <begin position="459"/>
        <end position="492"/>
    </location>
</feature>
<evidence type="ECO:0000259" key="3">
    <source>
        <dbReference type="PROSITE" id="PS50157"/>
    </source>
</evidence>
<proteinExistence type="predicted"/>
<feature type="domain" description="C2H2-type" evidence="3">
    <location>
        <begin position="151"/>
        <end position="174"/>
    </location>
</feature>
<evidence type="ECO:0000313" key="5">
    <source>
        <dbReference type="Proteomes" id="UP000595662"/>
    </source>
</evidence>
<reference evidence="4 5" key="1">
    <citation type="submission" date="2020-08" db="EMBL/GenBank/DDBJ databases">
        <title>The completed genome sequence of the pathogenic ascomycete fungus Penicillium digitatum.</title>
        <authorList>
            <person name="Wang M."/>
        </authorList>
    </citation>
    <scope>NUCLEOTIDE SEQUENCE [LARGE SCALE GENOMIC DNA]</scope>
    <source>
        <strain evidence="4 5">PdW03</strain>
    </source>
</reference>
<keyword evidence="1" id="KW-0863">Zinc-finger</keyword>
<dbReference type="GeneID" id="26237158"/>
<keyword evidence="1" id="KW-0479">Metal-binding</keyword>
<dbReference type="VEuPathDB" id="FungiDB:PDIP_88440"/>
<feature type="compositionally biased region" description="Basic and acidic residues" evidence="2">
    <location>
        <begin position="555"/>
        <end position="569"/>
    </location>
</feature>
<dbReference type="Proteomes" id="UP000595662">
    <property type="component" value="Chromosome 1"/>
</dbReference>
<keyword evidence="4" id="KW-0371">Homeobox</keyword>
<dbReference type="GO" id="GO:0008270">
    <property type="term" value="F:zinc ion binding"/>
    <property type="evidence" value="ECO:0007669"/>
    <property type="project" value="UniProtKB-KW"/>
</dbReference>
<accession>A0A7T6XJ60</accession>
<dbReference type="PROSITE" id="PS00028">
    <property type="entry name" value="ZINC_FINGER_C2H2_1"/>
    <property type="match status" value="1"/>
</dbReference>
<dbReference type="EMBL" id="CP060774">
    <property type="protein sequence ID" value="QQK42099.1"/>
    <property type="molecule type" value="Genomic_DNA"/>
</dbReference>
<name>A0A7T6XJ60_PENDI</name>
<keyword evidence="4" id="KW-0238">DNA-binding</keyword>
<protein>
    <submittedName>
        <fullName evidence="4">Homeobox and C2H2 transcription factor, putative</fullName>
    </submittedName>
</protein>
<keyword evidence="1" id="KW-0862">Zinc</keyword>
<dbReference type="InterPro" id="IPR013087">
    <property type="entry name" value="Znf_C2H2_type"/>
</dbReference>
<organism evidence="4 5">
    <name type="scientific">Penicillium digitatum</name>
    <name type="common">Green mold</name>
    <dbReference type="NCBI Taxonomy" id="36651"/>
    <lineage>
        <taxon>Eukaryota</taxon>
        <taxon>Fungi</taxon>
        <taxon>Dikarya</taxon>
        <taxon>Ascomycota</taxon>
        <taxon>Pezizomycotina</taxon>
        <taxon>Eurotiomycetes</taxon>
        <taxon>Eurotiomycetidae</taxon>
        <taxon>Eurotiales</taxon>
        <taxon>Aspergillaceae</taxon>
        <taxon>Penicillium</taxon>
    </lineage>
</organism>
<dbReference type="RefSeq" id="XP_065956289.1">
    <property type="nucleotide sequence ID" value="XM_066100889.1"/>
</dbReference>
<dbReference type="SMART" id="SM00355">
    <property type="entry name" value="ZnF_C2H2"/>
    <property type="match status" value="3"/>
</dbReference>
<sequence>MEYFDFEGASSAHDSNQLGDDVASTDIELDEAEEQTANFHSLVHDQTLDFPTESAPEQSEVNVSQATDPVGVDGVYPMFRAQEPCDYFRLRGLDCFVAKRGIMNCGCTCCISFWRECSFTHAEAPERRRRRKASVPVNTLAHSKAKSARPFQCTFCTDSFPAKYDWQRHEKSMHLILDKWTCSPHGGTIEQNGIPLCVFCLAASPDDEHLETHNFISCQEKAVQERTFYRKDHLNQHLRLMHNAKFQPCMEKWQSSITDIKSRCGFCGSVFQKWKDRVDHLAGHFKNGASMAQWQGDWGFDPQIQARVENAIPPYMIDYEWRSPDPWATEQAKGDGTALGLPVPTDINCYHRLSRELTTYIHDQKAQGRVPSDQMIQAEARRVIYGCDDPWNQTCADNIVWLSVLKRDCGLQTTVNNDSIQFADLGMQPPFAINGGLRAAPREINTLARTVFQGAPVHSPAISNPSLRGHGFPGTGFSSAGPSRPGSLSGSYAGSAGMVSAGPDLSFSDWASSLPTTESAPGESTADSLVQMGFDPEFLQRLNDSYGEINPDDLEGLHLDRADGQKSPEEQGWPNKDLLGPPTASSLLGDVSASDPVALLNSKVGHPPASNATHDDTPGYFGNRKF</sequence>
<gene>
    <name evidence="4" type="ORF">Pdw03_4953</name>
</gene>